<dbReference type="InterPro" id="IPR008949">
    <property type="entry name" value="Isoprenoid_synthase_dom_sf"/>
</dbReference>
<dbReference type="Gene3D" id="1.10.600.10">
    <property type="entry name" value="Farnesyl Diphosphate Synthase"/>
    <property type="match status" value="1"/>
</dbReference>
<evidence type="ECO:0000256" key="1">
    <source>
        <dbReference type="SAM" id="Coils"/>
    </source>
</evidence>
<dbReference type="eggNOG" id="COG0142">
    <property type="taxonomic scope" value="Bacteria"/>
</dbReference>
<reference evidence="2 3" key="1">
    <citation type="submission" date="2013-12" db="EMBL/GenBank/DDBJ databases">
        <authorList>
            <consortium name="DOE Joint Genome Institute"/>
            <person name="Smidt H."/>
            <person name="Huntemann M."/>
            <person name="Han J."/>
            <person name="Chen A."/>
            <person name="Kyrpides N."/>
            <person name="Mavromatis K."/>
            <person name="Markowitz V."/>
            <person name="Palaniappan K."/>
            <person name="Ivanova N."/>
            <person name="Schaumberg A."/>
            <person name="Pati A."/>
            <person name="Liolios K."/>
            <person name="Nordberg H.P."/>
            <person name="Cantor M.N."/>
            <person name="Hua S.X."/>
            <person name="Woyke T."/>
        </authorList>
    </citation>
    <scope>NUCLEOTIDE SEQUENCE [LARGE SCALE GENOMIC DNA]</scope>
    <source>
        <strain evidence="3">DSM 15288</strain>
    </source>
</reference>
<dbReference type="RefSeq" id="WP_006718348.1">
    <property type="nucleotide sequence ID" value="NZ_CP007032.1"/>
</dbReference>
<dbReference type="SUPFAM" id="SSF48576">
    <property type="entry name" value="Terpenoid synthases"/>
    <property type="match status" value="1"/>
</dbReference>
<accession>W0E8Q2</accession>
<organism evidence="2 3">
    <name type="scientific">Desulfitobacterium metallireducens DSM 15288</name>
    <dbReference type="NCBI Taxonomy" id="871968"/>
    <lineage>
        <taxon>Bacteria</taxon>
        <taxon>Bacillati</taxon>
        <taxon>Bacillota</taxon>
        <taxon>Clostridia</taxon>
        <taxon>Eubacteriales</taxon>
        <taxon>Desulfitobacteriaceae</taxon>
        <taxon>Desulfitobacterium</taxon>
    </lineage>
</organism>
<sequence>MFPLKENFTRELEEIKETLEREIRFKAAEFEELVELSSNDLDENACPLIVLAVNRSFGGNARPAVALATIVQYIFMADQVHRLMNDKPDLDEDERQFPVLVGDFLYGKFFLGLCKNKLLHLLAPLAQVIATMNEGAISRWQTLRESGNESKRLEILEMERATITGVAARLSAEITGCSEKIQNRCEALGWELGLAWGAWQDKMEMRVVQQSLSRAKAILQELPEAEVKPLYELYDYMEKSLAEAV</sequence>
<dbReference type="KEGG" id="dmt:DESME_09325"/>
<dbReference type="OrthoDB" id="1795180at2"/>
<keyword evidence="1" id="KW-0175">Coiled coil</keyword>
<name>W0E8Q2_9FIRM</name>
<dbReference type="AlphaFoldDB" id="W0E8Q2"/>
<dbReference type="EMBL" id="CP007032">
    <property type="protein sequence ID" value="AHF07215.1"/>
    <property type="molecule type" value="Genomic_DNA"/>
</dbReference>
<evidence type="ECO:0000313" key="3">
    <source>
        <dbReference type="Proteomes" id="UP000010847"/>
    </source>
</evidence>
<keyword evidence="3" id="KW-1185">Reference proteome</keyword>
<dbReference type="Proteomes" id="UP000010847">
    <property type="component" value="Chromosome"/>
</dbReference>
<protein>
    <submittedName>
        <fullName evidence="2">Geranylgeranyl pyrophosphate synthase</fullName>
    </submittedName>
</protein>
<proteinExistence type="predicted"/>
<dbReference type="HOGENOM" id="CLU_094946_0_0_9"/>
<evidence type="ECO:0000313" key="2">
    <source>
        <dbReference type="EMBL" id="AHF07215.1"/>
    </source>
</evidence>
<gene>
    <name evidence="2" type="ORF">DESME_09325</name>
</gene>
<feature type="coiled-coil region" evidence="1">
    <location>
        <begin position="9"/>
        <end position="36"/>
    </location>
</feature>
<dbReference type="STRING" id="871968.DESME_09325"/>